<reference evidence="3 4" key="1">
    <citation type="submission" date="2017-03" db="EMBL/GenBank/DDBJ databases">
        <authorList>
            <person name="Afonso C.L."/>
            <person name="Miller P.J."/>
            <person name="Scott M.A."/>
            <person name="Spackman E."/>
            <person name="Goraichik I."/>
            <person name="Dimitrov K.M."/>
            <person name="Suarez D.L."/>
            <person name="Swayne D.E."/>
        </authorList>
    </citation>
    <scope>NUCLEOTIDE SEQUENCE [LARGE SCALE GENOMIC DNA]</scope>
    <source>
        <strain evidence="3 4">CECT 7691</strain>
    </source>
</reference>
<name>A0A1Y5U225_9PROT</name>
<dbReference type="InParanoid" id="A0A1Y5U225"/>
<protein>
    <submittedName>
        <fullName evidence="3">Anaphase-promoting complex, cyclosome, subunit 3</fullName>
    </submittedName>
</protein>
<dbReference type="RefSeq" id="WP_085885623.1">
    <property type="nucleotide sequence ID" value="NZ_FWFR01000006.1"/>
</dbReference>
<evidence type="ECO:0000256" key="2">
    <source>
        <dbReference type="SAM" id="SignalP"/>
    </source>
</evidence>
<feature type="region of interest" description="Disordered" evidence="1">
    <location>
        <begin position="246"/>
        <end position="333"/>
    </location>
</feature>
<dbReference type="Proteomes" id="UP000193200">
    <property type="component" value="Unassembled WGS sequence"/>
</dbReference>
<keyword evidence="4" id="KW-1185">Reference proteome</keyword>
<dbReference type="AlphaFoldDB" id="A0A1Y5U225"/>
<evidence type="ECO:0000313" key="4">
    <source>
        <dbReference type="Proteomes" id="UP000193200"/>
    </source>
</evidence>
<dbReference type="EMBL" id="FWFR01000006">
    <property type="protein sequence ID" value="SLN77121.1"/>
    <property type="molecule type" value="Genomic_DNA"/>
</dbReference>
<dbReference type="Pfam" id="PF13432">
    <property type="entry name" value="TPR_16"/>
    <property type="match status" value="2"/>
</dbReference>
<accession>A0A1Y5U225</accession>
<feature type="signal peptide" evidence="2">
    <location>
        <begin position="1"/>
        <end position="26"/>
    </location>
</feature>
<evidence type="ECO:0000313" key="3">
    <source>
        <dbReference type="EMBL" id="SLN77121.1"/>
    </source>
</evidence>
<dbReference type="SUPFAM" id="SSF48452">
    <property type="entry name" value="TPR-like"/>
    <property type="match status" value="1"/>
</dbReference>
<dbReference type="OrthoDB" id="7431909at2"/>
<dbReference type="InterPro" id="IPR011990">
    <property type="entry name" value="TPR-like_helical_dom_sf"/>
</dbReference>
<sequence length="1158" mass="126212">MAIRTLFTRLSLALLALTLLAGATLAEPARIAVRAWAHDGHGRIAFQWASAEPYRAAIEEGGLVVRFDHPFTADYGSVTDQLGSYVTGVVPGEDGRSVRFELTGDFRVRSESYDNVVAIDLLPATEVKAAATPPVRTVATGAPAAEAASPPRVAVRRGEHDAYSRLVFDWPRKVEYETMQEGDRVTIRFAAPASLDLSEVNRDLPAFVGRLSAQSGADGSETRFAVPEGSDLRHFRLGNKIVVDVMRPKPGAGNGKSGTGVEERRAAAPQPSTAAASKPSAAPKPDVAADTGAGKPAAMPAAPPAAKPAARPSTLPVVESPRAPAHAAPAPAPRNLLADTDVQGASAAAPSSLPSDLPTVVIEPERRGDATRLVFAWHEATGLAAFERGGNWYFVFDRKAIVDDGEVRAGYGSDIVEAEQVAHGGATVVRIRATDKVYPEVSRRDFRWIADFLPTPAPPLGKVIDVKPQPRAEGGPEIFFPVTDAAPRVSFTDPEVGDTIIAVPLLSEGPGVATGRAFTQFEVLPSRLGVAMAVRADDLAVEVAATGVRVTARDGLLLSRTAAASAFEMQAESGGGTIAMKPSLLKLAEWRRDGAGPFNLVRQDLQRALALAPEGGRAAARMDLAKFYLGHRFYADALGVLERLVAKSRDVALDPVYLAMRGLAEYGLGRYEEARQIFDRPAFDDIPEIGLWRAAVSARLKDWTAARLEFATGADAMPVMDPESRIAFTLQQVEAMMQLDEPDRAEATLDILERDEKPFIEPRQRSWINLARGRLAFLDGAFDEARERLDATIAGVDRKAAVEARLEKVKLREAMNEITPEEKAAELEGLRFTWRGDDFERHLLVDLGEHYIAEHKYAEGLNTLRQAVGYFPKSSETQSIARRMSEVFTGLYVSGEADSLPPIQALGLYYDFQELTPVGRAGDEMVRRLAERLVSVDLLGNAADLLQHQVKYRLKGAEQSEVAARLAVIYLLDRQASSALEVLRTTNNLGLEAPIRETRAHLEARALVDLERYGEALSLLRNDASHEAQMLRADVHWRSRDWAAAEKAYQALLGERWNDESPLDRSDLEHVMKRAVALSMANDWEALAELRGRYGPLLHDTPESDAFEVITAQVNRDETDFRQLASSIAQVNRLEAFMTNYRQQLERGGLFTPSEPNT</sequence>
<dbReference type="Gene3D" id="1.25.40.10">
    <property type="entry name" value="Tetratricopeptide repeat domain"/>
    <property type="match status" value="1"/>
</dbReference>
<organism evidence="3 4">
    <name type="scientific">Oceanibacterium hippocampi</name>
    <dbReference type="NCBI Taxonomy" id="745714"/>
    <lineage>
        <taxon>Bacteria</taxon>
        <taxon>Pseudomonadati</taxon>
        <taxon>Pseudomonadota</taxon>
        <taxon>Alphaproteobacteria</taxon>
        <taxon>Sneathiellales</taxon>
        <taxon>Sneathiellaceae</taxon>
        <taxon>Oceanibacterium</taxon>
    </lineage>
</organism>
<evidence type="ECO:0000256" key="1">
    <source>
        <dbReference type="SAM" id="MobiDB-lite"/>
    </source>
</evidence>
<keyword evidence="2" id="KW-0732">Signal</keyword>
<proteinExistence type="predicted"/>
<gene>
    <name evidence="3" type="ORF">OCH7691_04286</name>
</gene>
<feature type="compositionally biased region" description="Low complexity" evidence="1">
    <location>
        <begin position="267"/>
        <end position="300"/>
    </location>
</feature>
<feature type="chain" id="PRO_5013277797" evidence="2">
    <location>
        <begin position="27"/>
        <end position="1158"/>
    </location>
</feature>